<evidence type="ECO:0000256" key="4">
    <source>
        <dbReference type="ARBA" id="ARBA00022825"/>
    </source>
</evidence>
<dbReference type="PANTHER" id="PTHR43806">
    <property type="entry name" value="PEPTIDASE S8"/>
    <property type="match status" value="1"/>
</dbReference>
<name>A0A2M8QDK9_9CHLR</name>
<evidence type="ECO:0000259" key="7">
    <source>
        <dbReference type="Pfam" id="PF00082"/>
    </source>
</evidence>
<feature type="signal peptide" evidence="6">
    <location>
        <begin position="1"/>
        <end position="27"/>
    </location>
</feature>
<dbReference type="GO" id="GO:0006508">
    <property type="term" value="P:proteolysis"/>
    <property type="evidence" value="ECO:0007669"/>
    <property type="project" value="UniProtKB-KW"/>
</dbReference>
<dbReference type="SUPFAM" id="SSF49464">
    <property type="entry name" value="Carboxypeptidase regulatory domain-like"/>
    <property type="match status" value="1"/>
</dbReference>
<feature type="chain" id="PRO_5014980404" description="Peptidase S8/S53 domain-containing protein" evidence="6">
    <location>
        <begin position="28"/>
        <end position="1478"/>
    </location>
</feature>
<gene>
    <name evidence="8" type="ORF">CUN48_06225</name>
</gene>
<evidence type="ECO:0000256" key="2">
    <source>
        <dbReference type="ARBA" id="ARBA00022670"/>
    </source>
</evidence>
<dbReference type="GO" id="GO:0030246">
    <property type="term" value="F:carbohydrate binding"/>
    <property type="evidence" value="ECO:0007669"/>
    <property type="project" value="InterPro"/>
</dbReference>
<evidence type="ECO:0000313" key="9">
    <source>
        <dbReference type="Proteomes" id="UP000230790"/>
    </source>
</evidence>
<dbReference type="InterPro" id="IPR000209">
    <property type="entry name" value="Peptidase_S8/S53_dom"/>
</dbReference>
<keyword evidence="2 5" id="KW-0645">Protease</keyword>
<evidence type="ECO:0000313" key="8">
    <source>
        <dbReference type="EMBL" id="PJF47889.1"/>
    </source>
</evidence>
<dbReference type="SUPFAM" id="SSF49452">
    <property type="entry name" value="Starch-binding domain-like"/>
    <property type="match status" value="1"/>
</dbReference>
<dbReference type="InterPro" id="IPR036852">
    <property type="entry name" value="Peptidase_S8/S53_dom_sf"/>
</dbReference>
<dbReference type="PRINTS" id="PR00723">
    <property type="entry name" value="SUBTILISIN"/>
</dbReference>
<dbReference type="PROSITE" id="PS51892">
    <property type="entry name" value="SUBTILASE"/>
    <property type="match status" value="1"/>
</dbReference>
<evidence type="ECO:0000256" key="3">
    <source>
        <dbReference type="ARBA" id="ARBA00022801"/>
    </source>
</evidence>
<comment type="similarity">
    <text evidence="1 5">Belongs to the peptidase S8 family.</text>
</comment>
<dbReference type="GO" id="GO:0004252">
    <property type="term" value="F:serine-type endopeptidase activity"/>
    <property type="evidence" value="ECO:0007669"/>
    <property type="project" value="UniProtKB-UniRule"/>
</dbReference>
<comment type="caution">
    <text evidence="8">The sequence shown here is derived from an EMBL/GenBank/DDBJ whole genome shotgun (WGS) entry which is preliminary data.</text>
</comment>
<dbReference type="Proteomes" id="UP000230790">
    <property type="component" value="Unassembled WGS sequence"/>
</dbReference>
<dbReference type="Gene3D" id="3.40.50.200">
    <property type="entry name" value="Peptidase S8/S53 domain"/>
    <property type="match status" value="1"/>
</dbReference>
<evidence type="ECO:0000256" key="5">
    <source>
        <dbReference type="PROSITE-ProRule" id="PRU01240"/>
    </source>
</evidence>
<dbReference type="InterPro" id="IPR015500">
    <property type="entry name" value="Peptidase_S8_subtilisin-rel"/>
</dbReference>
<dbReference type="PANTHER" id="PTHR43806:SF67">
    <property type="entry name" value="EGF-LIKE DOMAIN-CONTAINING PROTEIN"/>
    <property type="match status" value="1"/>
</dbReference>
<feature type="active site" description="Charge relay system" evidence="5">
    <location>
        <position position="439"/>
    </location>
</feature>
<keyword evidence="4 5" id="KW-0720">Serine protease</keyword>
<evidence type="ECO:0000256" key="6">
    <source>
        <dbReference type="SAM" id="SignalP"/>
    </source>
</evidence>
<dbReference type="Pfam" id="PF00082">
    <property type="entry name" value="Peptidase_S8"/>
    <property type="match status" value="1"/>
</dbReference>
<dbReference type="EMBL" id="PGTN01000031">
    <property type="protein sequence ID" value="PJF47889.1"/>
    <property type="molecule type" value="Genomic_DNA"/>
</dbReference>
<feature type="domain" description="Peptidase S8/S53" evidence="7">
    <location>
        <begin position="220"/>
        <end position="487"/>
    </location>
</feature>
<proteinExistence type="inferred from homology"/>
<protein>
    <recommendedName>
        <fullName evidence="7">Peptidase S8/S53 domain-containing protein</fullName>
    </recommendedName>
</protein>
<dbReference type="InterPro" id="IPR050131">
    <property type="entry name" value="Peptidase_S8_subtilisin-like"/>
</dbReference>
<dbReference type="Pfam" id="PF13620">
    <property type="entry name" value="CarboxypepD_reg"/>
    <property type="match status" value="1"/>
</dbReference>
<dbReference type="Gene3D" id="2.60.40.1120">
    <property type="entry name" value="Carboxypeptidase-like, regulatory domain"/>
    <property type="match status" value="2"/>
</dbReference>
<accession>A0A2M8QDK9</accession>
<feature type="active site" description="Charge relay system" evidence="5">
    <location>
        <position position="229"/>
    </location>
</feature>
<dbReference type="SUPFAM" id="SSF52743">
    <property type="entry name" value="Subtilisin-like"/>
    <property type="match status" value="1"/>
</dbReference>
<organism evidence="8 9">
    <name type="scientific">Candidatus Thermofonsia Clade 3 bacterium</name>
    <dbReference type="NCBI Taxonomy" id="2364212"/>
    <lineage>
        <taxon>Bacteria</taxon>
        <taxon>Bacillati</taxon>
        <taxon>Chloroflexota</taxon>
        <taxon>Candidatus Thermofontia</taxon>
        <taxon>Candidatus Thermofonsia Clade 3</taxon>
    </lineage>
</organism>
<dbReference type="InterPro" id="IPR013784">
    <property type="entry name" value="Carb-bd-like_fold"/>
</dbReference>
<keyword evidence="6" id="KW-0732">Signal</keyword>
<keyword evidence="3 5" id="KW-0378">Hydrolase</keyword>
<feature type="active site" description="Charge relay system" evidence="5">
    <location>
        <position position="275"/>
    </location>
</feature>
<evidence type="ECO:0000256" key="1">
    <source>
        <dbReference type="ARBA" id="ARBA00011073"/>
    </source>
</evidence>
<dbReference type="InterPro" id="IPR008969">
    <property type="entry name" value="CarboxyPept-like_regulatory"/>
</dbReference>
<reference evidence="8 9" key="1">
    <citation type="submission" date="2017-11" db="EMBL/GenBank/DDBJ databases">
        <title>Evolution of Phototrophy in the Chloroflexi Phylum Driven by Horizontal Gene Transfer.</title>
        <authorList>
            <person name="Ward L.M."/>
            <person name="Hemp J."/>
            <person name="Shih P.M."/>
            <person name="Mcglynn S.E."/>
            <person name="Fischer W."/>
        </authorList>
    </citation>
    <scope>NUCLEOTIDE SEQUENCE [LARGE SCALE GENOMIC DNA]</scope>
    <source>
        <strain evidence="8">JP3_7</strain>
    </source>
</reference>
<sequence length="1478" mass="156255">MPRFPLRLSIALTLTLSLSISSTPARADHALQPTRPLRLDEALAAALNVLPADADVRVIVRLDPTAHQRAIQAQLGRPMDARRAQRATLVAALQDAAQRSQRDVLEFLAQPAIAARTRAVRPLWIVNAIALSATPDVVRALAARDDVLMVTLDRWQKWIADDATPFPGPLRSAALPPFRTPLSATLGARVYADPPAPGEATWGIVRIGADRVWRELGVTGSNVVVANIDTGVDWHHPALKSRYRGWNGGPATDHLHNWFDATDEGAAYPSDLHGHGTHTMGTLVGEGGIGVAPGARWMAAKGLNGQGFGYFSWLHAAFQFMLAPNGNPALAPHVLSNSWGSNDGGSTEFLADVQALRAAGIVVVFANGNSGPAAGTVGAPASLPGVIAVGASDPDDDVARFSSRGPSPLDGVRPHLTAPGVGIVSSFPGGGYASASGTSMAAPHLAGVAALLLSVSPTLDITATLFALTNTAVPLSTTVPNNVSGWGRVDAYRAVLSVLPHGVITGYVLHAGQPISGAQVQAYDGIHSPSATTDALGRYAIPAPPGIYTLTAQAFGFAPSTSPPKIVAIGQGVHVNFSLAPLPSGIVRGTVSDLSTGHLLTQTLVRALGTPVLSRADSGPGYYVLHLPSGTYTLEARLTGYWVHTQVVTVSDGVITDAPITLTPTQRVLLVDSGAWYYASAAHFYRRAFDDLRLAYDERRIKRVPQDTPTLTELLRYDAVVWSAPWDAPGMVGAGEAISRYLASGGSLLLSGQDVAFYDGYYAPHPYFARLNAALLSDEAPSRRVVGPPNSLLAGRAFSITGGDGANNQDTPDVLTMRNADVSIPIARYDGDVRDNAWAGVLSRPCLDYQAALLSFGIEGIDTATSRAAVLSQTLAAFIAPRPSEGVALAESPHPNLEVPVVAPGQSLTYTIRVRHIGEQGVPQAFALTATSSDWSVHVLSPTLVLGPCQAVSVPLQVTAPPTAPWNTHNVVTLTATAVTSPHVSATLTLRSKTPAGILLVDDDRFFDREADYVHALAAHGNAADRWSTRGGDAQYAPPTETLRLYPLVIWFNAYDWFDPLSDGEATRLAAYLASGGRLFLTSQAALYYVASTHPLIARYFGVGAIDDTDATSSVVGAPGHVIGRRFPDNTLLTGPGGRFPYNWNLSTAIQPARGARVVLRGEQHQPFGLANSGPATLPTAPRATGDLAPADWRAVLMPFAFEALTATARADLMNRVVGWLSWLGESSLVPHAAVVGAGQPATFTLWLRPDLSAHGPLTTRLAISAQVSPSADVLTSELSHPAGHYAGDWQGVITAGQAISWTFVISPNSALSPGSSLSATAFFSLEDIGMRFSQQAEIQIDAPTLTATLALTPTPSRWGEPITATLWMTNLGYDSAPAAVALAIVPYPLRLLTPTVSASSGAVISASRWVRWQGALNSGQSITLTYVMTLPAFAVWPGAYYHAVSFGPHDAWHDQRDVWIEPRTMRHFLPIIRRTTP</sequence>